<evidence type="ECO:0000313" key="2">
    <source>
        <dbReference type="Proteomes" id="UP001225933"/>
    </source>
</evidence>
<dbReference type="AlphaFoldDB" id="A0AAJ1R5E0"/>
<reference evidence="1" key="1">
    <citation type="submission" date="2023-06" db="EMBL/GenBank/DDBJ databases">
        <title>Two Chryseobacterium gambrini strains from China.</title>
        <authorList>
            <person name="Zeng J."/>
            <person name="Wu Y."/>
        </authorList>
    </citation>
    <scope>NUCLEOTIDE SEQUENCE</scope>
    <source>
        <strain evidence="1">SQ219</strain>
    </source>
</reference>
<dbReference type="PROSITE" id="PS51257">
    <property type="entry name" value="PROKAR_LIPOPROTEIN"/>
    <property type="match status" value="1"/>
</dbReference>
<evidence type="ECO:0000313" key="1">
    <source>
        <dbReference type="EMBL" id="MDN4014351.1"/>
    </source>
</evidence>
<dbReference type="Proteomes" id="UP001225933">
    <property type="component" value="Unassembled WGS sequence"/>
</dbReference>
<proteinExistence type="predicted"/>
<comment type="caution">
    <text evidence="1">The sequence shown here is derived from an EMBL/GenBank/DDBJ whole genome shotgun (WGS) entry which is preliminary data.</text>
</comment>
<sequence>MKIKLTLFTLSVFLLLGCGNNKTNPRTTTENDSILSIAQEETNTINGQSSKPRLVQRSINSTNGTDLEQLKTEASRLNGGGSIKEVKLENGKAVITYVKNYNEYKELNPSSGLTENDLKLYWSTGNEIQKTLVGSPARLMKNLDFINEVKIILPFENKTYQINITKSQLEKFVGKNISKIKNDWTRTFADPYIYNQKGREGFFSKFGTVKNN</sequence>
<dbReference type="RefSeq" id="WP_214590539.1">
    <property type="nucleotide sequence ID" value="NZ_JAUHGV010000028.1"/>
</dbReference>
<dbReference type="EMBL" id="JAUHGV010000028">
    <property type="protein sequence ID" value="MDN4014351.1"/>
    <property type="molecule type" value="Genomic_DNA"/>
</dbReference>
<protein>
    <submittedName>
        <fullName evidence="1">Uncharacterized protein</fullName>
    </submittedName>
</protein>
<accession>A0AAJ1R5E0</accession>
<organism evidence="1 2">
    <name type="scientific">Chryseobacterium gambrini</name>
    <dbReference type="NCBI Taxonomy" id="373672"/>
    <lineage>
        <taxon>Bacteria</taxon>
        <taxon>Pseudomonadati</taxon>
        <taxon>Bacteroidota</taxon>
        <taxon>Flavobacteriia</taxon>
        <taxon>Flavobacteriales</taxon>
        <taxon>Weeksellaceae</taxon>
        <taxon>Chryseobacterium group</taxon>
        <taxon>Chryseobacterium</taxon>
    </lineage>
</organism>
<name>A0AAJ1R5E0_9FLAO</name>
<gene>
    <name evidence="1" type="ORF">QX233_17920</name>
</gene>